<dbReference type="RefSeq" id="XP_012179962.1">
    <property type="nucleotide sequence ID" value="XM_012324572.1"/>
</dbReference>
<proteinExistence type="predicted"/>
<dbReference type="GeneID" id="24095590"/>
<organism evidence="1 2">
    <name type="scientific">Fibroporia radiculosa</name>
    <dbReference type="NCBI Taxonomy" id="599839"/>
    <lineage>
        <taxon>Eukaryota</taxon>
        <taxon>Fungi</taxon>
        <taxon>Dikarya</taxon>
        <taxon>Basidiomycota</taxon>
        <taxon>Agaricomycotina</taxon>
        <taxon>Agaricomycetes</taxon>
        <taxon>Polyporales</taxon>
        <taxon>Fibroporiaceae</taxon>
        <taxon>Fibroporia</taxon>
    </lineage>
</organism>
<dbReference type="InParanoid" id="J4H204"/>
<dbReference type="OrthoDB" id="2649950at2759"/>
<protein>
    <submittedName>
        <fullName evidence="1">Uncharacterized protein</fullName>
    </submittedName>
</protein>
<dbReference type="HOGENOM" id="CLU_637943_0_0_1"/>
<gene>
    <name evidence="1" type="ORF">FIBRA_02718</name>
</gene>
<dbReference type="AlphaFoldDB" id="J4H204"/>
<reference evidence="1 2" key="1">
    <citation type="journal article" date="2012" name="Appl. Environ. Microbiol.">
        <title>Short-read sequencing for genomic analysis of the brown rot fungus Fibroporia radiculosa.</title>
        <authorList>
            <person name="Tang J.D."/>
            <person name="Perkins A.D."/>
            <person name="Sonstegard T.S."/>
            <person name="Schroeder S.G."/>
            <person name="Burgess S.C."/>
            <person name="Diehl S.V."/>
        </authorList>
    </citation>
    <scope>NUCLEOTIDE SEQUENCE [LARGE SCALE GENOMIC DNA]</scope>
    <source>
        <strain evidence="1 2">TFFH 294</strain>
    </source>
</reference>
<accession>J4H204</accession>
<evidence type="ECO:0000313" key="1">
    <source>
        <dbReference type="EMBL" id="CCM00679.1"/>
    </source>
</evidence>
<dbReference type="Proteomes" id="UP000006352">
    <property type="component" value="Unassembled WGS sequence"/>
</dbReference>
<keyword evidence="2" id="KW-1185">Reference proteome</keyword>
<dbReference type="EMBL" id="HE796998">
    <property type="protein sequence ID" value="CCM00679.1"/>
    <property type="molecule type" value="Genomic_DNA"/>
</dbReference>
<name>J4H204_9APHY</name>
<sequence length="501" mass="55265">MSSEPAILALHFIELDGSTQCNSSGKHQALSVNKHGVLNKPKDDLSNLAGLLWERVQGHVAGLVNDCGSAAHNYRPASPRVGHQHTTSACLTSAAYESVLDTIREVTHVEDDPDLESNSQDGDPEMSETIIVDTTPSICNAESISERNEVLLRFQLDGRSLILDSARPDVAPHIVVTPPDSYDAWNFYWASLTNVPGPQYPGWLTVPIQSPSLSTLASLPPLPHPEGRWQSTSLRCCDKESGESPNNIVPEPRKIFSSLRLRELERQVVYLNNLVTAVNRHQYKASALAASSVAPSFRERWDTLELQPYLKRPFRWTDPAEPLLSSYSHFPGVMVIDSTTPCTTPHIVVHEPPPADPWAPHYNMTPNPQDCGQGYFLTVPSPFAQLMNIPPDPLESYIKEEMTDAGDGSEQATIADSDGPFTPDAFDGEVVLNTAFDMPEDEFEDALHSYQMRLQGVEEQDDAELSISGCTSAGFSVPMNDDDDDLPPFDDWYQQIASRTT</sequence>
<evidence type="ECO:0000313" key="2">
    <source>
        <dbReference type="Proteomes" id="UP000006352"/>
    </source>
</evidence>